<reference evidence="2 3" key="1">
    <citation type="submission" date="2018-04" db="EMBL/GenBank/DDBJ databases">
        <title>Sphingobacterium sp. M46 Genome.</title>
        <authorList>
            <person name="Cheng J."/>
            <person name="Li Y."/>
        </authorList>
    </citation>
    <scope>NUCLEOTIDE SEQUENCE [LARGE SCALE GENOMIC DNA]</scope>
    <source>
        <strain evidence="2 3">M46</strain>
    </source>
</reference>
<gene>
    <name evidence="2" type="ORF">DCO56_18805</name>
</gene>
<evidence type="ECO:0000313" key="3">
    <source>
        <dbReference type="Proteomes" id="UP000250831"/>
    </source>
</evidence>
<dbReference type="InterPro" id="IPR050445">
    <property type="entry name" value="Bact_polysacc_biosynth/exp"/>
</dbReference>
<keyword evidence="1" id="KW-0812">Transmembrane</keyword>
<sequence>MKNSQNIQENQVDEISLKELLGKFQSWLKYLLSKWYIIIIVGILGGAIGFFYATKQKAIYTATTTFVLEGGDKGNGLGQYAGIASMMGVDLGNGNEGIFQGDNLLELYKSRKMLEATLLLPSPSDSSLLLIDRYLNLFASKDKEDDKSAKRTAINFKINEDPSQQRSRDSILQKVVLDINKNNLLVGKLDKKSAIFKIDIQSPDEIFSKEFNESLVRQVNEFYLRTKTKKSLDNISILQHKTDSVKAVMNANIGAMATVLDATPNLNPTRQSQRIAPTQRSQFSAETNKAILSQLVQNLELTKMSLMKETPLIEILDEPRYPINKKTFSVFSYSIIGGLVCSIILVFVFSVVWWTSKLN</sequence>
<dbReference type="OrthoDB" id="745212at2"/>
<dbReference type="EMBL" id="QCXX01000005">
    <property type="protein sequence ID" value="PUV22971.1"/>
    <property type="molecule type" value="Genomic_DNA"/>
</dbReference>
<accession>A0A363NQN2</accession>
<dbReference type="PANTHER" id="PTHR32309:SF31">
    <property type="entry name" value="CAPSULAR EXOPOLYSACCHARIDE FAMILY"/>
    <property type="match status" value="1"/>
</dbReference>
<comment type="caution">
    <text evidence="2">The sequence shown here is derived from an EMBL/GenBank/DDBJ whole genome shotgun (WGS) entry which is preliminary data.</text>
</comment>
<dbReference type="AlphaFoldDB" id="A0A363NQN2"/>
<keyword evidence="1" id="KW-0472">Membrane</keyword>
<feature type="transmembrane region" description="Helical" evidence="1">
    <location>
        <begin position="35"/>
        <end position="53"/>
    </location>
</feature>
<keyword evidence="3" id="KW-1185">Reference proteome</keyword>
<protein>
    <submittedName>
        <fullName evidence="2">Lipopolysaccharide biosynthesis protein</fullName>
    </submittedName>
</protein>
<evidence type="ECO:0000256" key="1">
    <source>
        <dbReference type="SAM" id="Phobius"/>
    </source>
</evidence>
<dbReference type="RefSeq" id="WP_108635306.1">
    <property type="nucleotide sequence ID" value="NZ_QCXX01000005.1"/>
</dbReference>
<evidence type="ECO:0000313" key="2">
    <source>
        <dbReference type="EMBL" id="PUV22971.1"/>
    </source>
</evidence>
<dbReference type="PANTHER" id="PTHR32309">
    <property type="entry name" value="TYROSINE-PROTEIN KINASE"/>
    <property type="match status" value="1"/>
</dbReference>
<proteinExistence type="predicted"/>
<feature type="transmembrane region" description="Helical" evidence="1">
    <location>
        <begin position="330"/>
        <end position="354"/>
    </location>
</feature>
<name>A0A363NQN2_9SPHI</name>
<organism evidence="2 3">
    <name type="scientific">Sphingobacterium athyrii</name>
    <dbReference type="NCBI Taxonomy" id="2152717"/>
    <lineage>
        <taxon>Bacteria</taxon>
        <taxon>Pseudomonadati</taxon>
        <taxon>Bacteroidota</taxon>
        <taxon>Sphingobacteriia</taxon>
        <taxon>Sphingobacteriales</taxon>
        <taxon>Sphingobacteriaceae</taxon>
        <taxon>Sphingobacterium</taxon>
    </lineage>
</organism>
<keyword evidence="1" id="KW-1133">Transmembrane helix</keyword>
<dbReference type="Proteomes" id="UP000250831">
    <property type="component" value="Unassembled WGS sequence"/>
</dbReference>